<evidence type="ECO:0000256" key="2">
    <source>
        <dbReference type="ARBA" id="ARBA00004123"/>
    </source>
</evidence>
<keyword evidence="11" id="KW-1185">Reference proteome</keyword>
<reference evidence="10" key="2">
    <citation type="submission" date="2021-09" db="EMBL/GenBank/DDBJ databases">
        <authorList>
            <person name="Jia N."/>
            <person name="Wang J."/>
            <person name="Shi W."/>
            <person name="Du L."/>
            <person name="Sun Y."/>
            <person name="Zhan W."/>
            <person name="Jiang J."/>
            <person name="Wang Q."/>
            <person name="Zhang B."/>
            <person name="Ji P."/>
            <person name="Sakyi L.B."/>
            <person name="Cui X."/>
            <person name="Yuan T."/>
            <person name="Jiang B."/>
            <person name="Yang W."/>
            <person name="Lam T.T.-Y."/>
            <person name="Chang Q."/>
            <person name="Ding S."/>
            <person name="Wang X."/>
            <person name="Zhu J."/>
            <person name="Ruan X."/>
            <person name="Zhao L."/>
            <person name="Wei J."/>
            <person name="Que T."/>
            <person name="Du C."/>
            <person name="Cheng J."/>
            <person name="Dai P."/>
            <person name="Han X."/>
            <person name="Huang E."/>
            <person name="Gao Y."/>
            <person name="Liu J."/>
            <person name="Shao H."/>
            <person name="Ye R."/>
            <person name="Li L."/>
            <person name="Wei W."/>
            <person name="Wang X."/>
            <person name="Wang C."/>
            <person name="Huo Q."/>
            <person name="Li W."/>
            <person name="Guo W."/>
            <person name="Chen H."/>
            <person name="Chen S."/>
            <person name="Zhou L."/>
            <person name="Zhou L."/>
            <person name="Ni X."/>
            <person name="Tian J."/>
            <person name="Zhou Y."/>
            <person name="Sheng Y."/>
            <person name="Liu T."/>
            <person name="Pan Y."/>
            <person name="Xia L."/>
            <person name="Li J."/>
            <person name="Zhao F."/>
            <person name="Cao W."/>
        </authorList>
    </citation>
    <scope>NUCLEOTIDE SEQUENCE</scope>
    <source>
        <strain evidence="10">Rmic-2018</strain>
        <tissue evidence="10">Larvae</tissue>
    </source>
</reference>
<evidence type="ECO:0000259" key="9">
    <source>
        <dbReference type="Pfam" id="PF13359"/>
    </source>
</evidence>
<keyword evidence="6" id="KW-0378">Hydrolase</keyword>
<dbReference type="Proteomes" id="UP000821866">
    <property type="component" value="Chromosome 4"/>
</dbReference>
<evidence type="ECO:0000256" key="1">
    <source>
        <dbReference type="ARBA" id="ARBA00001968"/>
    </source>
</evidence>
<evidence type="ECO:0000256" key="5">
    <source>
        <dbReference type="ARBA" id="ARBA00022723"/>
    </source>
</evidence>
<evidence type="ECO:0000313" key="11">
    <source>
        <dbReference type="Proteomes" id="UP000821866"/>
    </source>
</evidence>
<accession>A0A9J6E2G5</accession>
<comment type="subcellular location">
    <subcellularLocation>
        <location evidence="2">Nucleus</location>
    </subcellularLocation>
</comment>
<keyword evidence="4" id="KW-0540">Nuclease</keyword>
<organism evidence="10 11">
    <name type="scientific">Rhipicephalus microplus</name>
    <name type="common">Cattle tick</name>
    <name type="synonym">Boophilus microplus</name>
    <dbReference type="NCBI Taxonomy" id="6941"/>
    <lineage>
        <taxon>Eukaryota</taxon>
        <taxon>Metazoa</taxon>
        <taxon>Ecdysozoa</taxon>
        <taxon>Arthropoda</taxon>
        <taxon>Chelicerata</taxon>
        <taxon>Arachnida</taxon>
        <taxon>Acari</taxon>
        <taxon>Parasitiformes</taxon>
        <taxon>Ixodida</taxon>
        <taxon>Ixodoidea</taxon>
        <taxon>Ixodidae</taxon>
        <taxon>Rhipicephalinae</taxon>
        <taxon>Rhipicephalus</taxon>
        <taxon>Boophilus</taxon>
    </lineage>
</organism>
<dbReference type="EMBL" id="JABSTU010000006">
    <property type="protein sequence ID" value="KAH8028341.1"/>
    <property type="molecule type" value="Genomic_DNA"/>
</dbReference>
<reference evidence="10" key="1">
    <citation type="journal article" date="2020" name="Cell">
        <title>Large-Scale Comparative Analyses of Tick Genomes Elucidate Their Genetic Diversity and Vector Capacities.</title>
        <authorList>
            <consortium name="Tick Genome and Microbiome Consortium (TIGMIC)"/>
            <person name="Jia N."/>
            <person name="Wang J."/>
            <person name="Shi W."/>
            <person name="Du L."/>
            <person name="Sun Y."/>
            <person name="Zhan W."/>
            <person name="Jiang J.F."/>
            <person name="Wang Q."/>
            <person name="Zhang B."/>
            <person name="Ji P."/>
            <person name="Bell-Sakyi L."/>
            <person name="Cui X.M."/>
            <person name="Yuan T.T."/>
            <person name="Jiang B.G."/>
            <person name="Yang W.F."/>
            <person name="Lam T.T."/>
            <person name="Chang Q.C."/>
            <person name="Ding S.J."/>
            <person name="Wang X.J."/>
            <person name="Zhu J.G."/>
            <person name="Ruan X.D."/>
            <person name="Zhao L."/>
            <person name="Wei J.T."/>
            <person name="Ye R.Z."/>
            <person name="Que T.C."/>
            <person name="Du C.H."/>
            <person name="Zhou Y.H."/>
            <person name="Cheng J.X."/>
            <person name="Dai P.F."/>
            <person name="Guo W.B."/>
            <person name="Han X.H."/>
            <person name="Huang E.J."/>
            <person name="Li L.F."/>
            <person name="Wei W."/>
            <person name="Gao Y.C."/>
            <person name="Liu J.Z."/>
            <person name="Shao H.Z."/>
            <person name="Wang X."/>
            <person name="Wang C.C."/>
            <person name="Yang T.C."/>
            <person name="Huo Q.B."/>
            <person name="Li W."/>
            <person name="Chen H.Y."/>
            <person name="Chen S.E."/>
            <person name="Zhou L.G."/>
            <person name="Ni X.B."/>
            <person name="Tian J.H."/>
            <person name="Sheng Y."/>
            <person name="Liu T."/>
            <person name="Pan Y.S."/>
            <person name="Xia L.Y."/>
            <person name="Li J."/>
            <person name="Zhao F."/>
            <person name="Cao W.C."/>
        </authorList>
    </citation>
    <scope>NUCLEOTIDE SEQUENCE</scope>
    <source>
        <strain evidence="10">Rmic-2018</strain>
    </source>
</reference>
<name>A0A9J6E2G5_RHIMP</name>
<dbReference type="GO" id="GO:0004518">
    <property type="term" value="F:nuclease activity"/>
    <property type="evidence" value="ECO:0007669"/>
    <property type="project" value="UniProtKB-KW"/>
</dbReference>
<dbReference type="GO" id="GO:0046872">
    <property type="term" value="F:metal ion binding"/>
    <property type="evidence" value="ECO:0007669"/>
    <property type="project" value="UniProtKB-KW"/>
</dbReference>
<dbReference type="PANTHER" id="PTHR22930">
    <property type="match status" value="1"/>
</dbReference>
<gene>
    <name evidence="10" type="ORF">HPB51_016164</name>
</gene>
<dbReference type="AlphaFoldDB" id="A0A9J6E2G5"/>
<keyword evidence="7" id="KW-0539">Nucleus</keyword>
<comment type="cofactor">
    <cofactor evidence="1">
        <name>a divalent metal cation</name>
        <dbReference type="ChEBI" id="CHEBI:60240"/>
    </cofactor>
</comment>
<comment type="caution">
    <text evidence="10">The sequence shown here is derived from an EMBL/GenBank/DDBJ whole genome shotgun (WGS) entry which is preliminary data.</text>
</comment>
<protein>
    <recommendedName>
        <fullName evidence="9">DDE Tnp4 domain-containing protein</fullName>
    </recommendedName>
</protein>
<evidence type="ECO:0000256" key="8">
    <source>
        <dbReference type="SAM" id="MobiDB-lite"/>
    </source>
</evidence>
<evidence type="ECO:0000256" key="4">
    <source>
        <dbReference type="ARBA" id="ARBA00022722"/>
    </source>
</evidence>
<evidence type="ECO:0000256" key="6">
    <source>
        <dbReference type="ARBA" id="ARBA00022801"/>
    </source>
</evidence>
<dbReference type="VEuPathDB" id="VectorBase:LOC119159455"/>
<keyword evidence="5" id="KW-0479">Metal-binding</keyword>
<proteinExistence type="inferred from homology"/>
<dbReference type="Pfam" id="PF13359">
    <property type="entry name" value="DDE_Tnp_4"/>
    <property type="match status" value="1"/>
</dbReference>
<dbReference type="GO" id="GO:0016787">
    <property type="term" value="F:hydrolase activity"/>
    <property type="evidence" value="ECO:0007669"/>
    <property type="project" value="UniProtKB-KW"/>
</dbReference>
<dbReference type="InterPro" id="IPR027806">
    <property type="entry name" value="HARBI1_dom"/>
</dbReference>
<dbReference type="GO" id="GO:0005634">
    <property type="term" value="C:nucleus"/>
    <property type="evidence" value="ECO:0007669"/>
    <property type="project" value="UniProtKB-SubCell"/>
</dbReference>
<comment type="similarity">
    <text evidence="3">Belongs to the HARBI1 family.</text>
</comment>
<dbReference type="InterPro" id="IPR045249">
    <property type="entry name" value="HARBI1-like"/>
</dbReference>
<feature type="region of interest" description="Disordered" evidence="8">
    <location>
        <begin position="421"/>
        <end position="445"/>
    </location>
</feature>
<sequence length="456" mass="51639">MLLSYAHMGGAKFLVCTRNASQATKLLVAESFKVNGVSVPVEAVGPPVTYVDVYRYPAYLSDEILGNAVAHDESTSSSSSSSSDDEDFEERQALCEAFFRETFSESHRERPKILGFIENVARLYTDEQFRQDFRVSRRVAETLIRGFEGSRHYPCSDRGGSPSKTAEEHILVFLWFAANKACLRDVAGRFGMATATAFRVVERTLEYFLDIAEEVISFPGDLDQLSADFEQVSGVPNTIGCIDGSYISIRCPAKKVRSTYVNRHSYPSLTLQALCDHKKKFLDVTTGHPSKIHDSRIFRTSRLSSKLPHVCCSGKYHVLGDAAYPLRDYLITPFRNYGHLDARQRAFNYHFSATRVKIENAFGDLKARFRQLLHLDFLFVDKMNKFIIACCVLHNMCINCGDVDVPPYIDDEHAPWEWEAQPDDVHPNNGPLASTEDALRRQGEEKRERLMQAMRI</sequence>
<evidence type="ECO:0000256" key="7">
    <source>
        <dbReference type="ARBA" id="ARBA00023242"/>
    </source>
</evidence>
<feature type="domain" description="DDE Tnp4" evidence="9">
    <location>
        <begin position="242"/>
        <end position="395"/>
    </location>
</feature>
<dbReference type="PANTHER" id="PTHR22930:SF85">
    <property type="entry name" value="GH03217P-RELATED"/>
    <property type="match status" value="1"/>
</dbReference>
<evidence type="ECO:0000313" key="10">
    <source>
        <dbReference type="EMBL" id="KAH8028341.1"/>
    </source>
</evidence>
<evidence type="ECO:0000256" key="3">
    <source>
        <dbReference type="ARBA" id="ARBA00006958"/>
    </source>
</evidence>